<proteinExistence type="predicted"/>
<dbReference type="EMBL" id="LBWG01000002">
    <property type="protein sequence ID" value="KKR04926.1"/>
    <property type="molecule type" value="Genomic_DNA"/>
</dbReference>
<gene>
    <name evidence="1" type="ORF">UT30_C0002G0043</name>
</gene>
<dbReference type="InterPro" id="IPR038765">
    <property type="entry name" value="Papain-like_cys_pep_sf"/>
</dbReference>
<organism evidence="1 2">
    <name type="scientific">Candidatus Uhrbacteria bacterium GW2011_GWF2_39_13</name>
    <dbReference type="NCBI Taxonomy" id="1618995"/>
    <lineage>
        <taxon>Bacteria</taxon>
        <taxon>Candidatus Uhriibacteriota</taxon>
    </lineage>
</organism>
<dbReference type="SUPFAM" id="SSF54001">
    <property type="entry name" value="Cysteine proteinases"/>
    <property type="match status" value="1"/>
</dbReference>
<accession>A0A0G0MWV4</accession>
<dbReference type="Proteomes" id="UP000033935">
    <property type="component" value="Unassembled WGS sequence"/>
</dbReference>
<reference evidence="1 2" key="1">
    <citation type="journal article" date="2015" name="Nature">
        <title>rRNA introns, odd ribosomes, and small enigmatic genomes across a large radiation of phyla.</title>
        <authorList>
            <person name="Brown C.T."/>
            <person name="Hug L.A."/>
            <person name="Thomas B.C."/>
            <person name="Sharon I."/>
            <person name="Castelle C.J."/>
            <person name="Singh A."/>
            <person name="Wilkins M.J."/>
            <person name="Williams K.H."/>
            <person name="Banfield J.F."/>
        </authorList>
    </citation>
    <scope>NUCLEOTIDE SEQUENCE [LARGE SCALE GENOMIC DNA]</scope>
</reference>
<name>A0A0G0MWV4_9BACT</name>
<dbReference type="PROSITE" id="PS51257">
    <property type="entry name" value="PROKAR_LIPOPROTEIN"/>
    <property type="match status" value="1"/>
</dbReference>
<evidence type="ECO:0000313" key="1">
    <source>
        <dbReference type="EMBL" id="KKR04926.1"/>
    </source>
</evidence>
<protein>
    <recommendedName>
        <fullName evidence="3">Transglutaminase-like domain-containing protein</fullName>
    </recommendedName>
</protein>
<dbReference type="AlphaFoldDB" id="A0A0G0MWV4"/>
<evidence type="ECO:0008006" key="3">
    <source>
        <dbReference type="Google" id="ProtNLM"/>
    </source>
</evidence>
<comment type="caution">
    <text evidence="1">The sequence shown here is derived from an EMBL/GenBank/DDBJ whole genome shotgun (WGS) entry which is preliminary data.</text>
</comment>
<sequence>MRYLSLLVIFLLITGAGCTNLRQKTTNEPTETFEEQEQEVLEQGEEELEVNDEQIETSDFDLVSSESTILKQLQTTGRGSQLKNGLNTILSNRSVLLLGGECQVETYTDLAQTVYRQKEIGSYSIIIASFEEDVLSESDSCIKMLFPLTDIESLKSMLALLQSDFQDQLEETEVSLTIQQDLPGTCEEVAAYVAKKFPKSAERAYERCTSIREQEEEQGGEADEDLQNEGNNVACTIVPDSQCSPNMSSEDYVLYAQKFFTPTDSTVIEEASRYSGIEDMYKAMQLRYWVADTEIYGCSDKFALPKDYLAQSPEFTSSPVCEKQSAVGDCDDQASASGSLYEAAAFFGKDNVRTALGMVQFGNSPLDIGGHAWTEVYYEGQWFPVDAVFGNTCYENGRCYSYSESELIDWDYFRYVEYPVIEYWGWSNDKYYYLPATAESSSGLPAYWKEKASTIYGR</sequence>
<evidence type="ECO:0000313" key="2">
    <source>
        <dbReference type="Proteomes" id="UP000033935"/>
    </source>
</evidence>